<gene>
    <name evidence="2" type="ORF">M1O15_15185</name>
</gene>
<evidence type="ECO:0000313" key="3">
    <source>
        <dbReference type="Proteomes" id="UP001522868"/>
    </source>
</evidence>
<keyword evidence="1" id="KW-0472">Membrane</keyword>
<accession>A0ABT0IBM0</accession>
<keyword evidence="1" id="KW-1133">Transmembrane helix</keyword>
<reference evidence="2 3" key="1">
    <citation type="submission" date="2022-04" db="EMBL/GenBank/DDBJ databases">
        <title>Streptomyces sp. nov. LCR6-01 isolated from Lichen of Dirinaria sp.</title>
        <authorList>
            <person name="Kanchanasin P."/>
            <person name="Tanasupawat S."/>
            <person name="Phongsopitanun W."/>
        </authorList>
    </citation>
    <scope>NUCLEOTIDE SEQUENCE [LARGE SCALE GENOMIC DNA]</scope>
    <source>
        <strain evidence="2 3">LCR6-01</strain>
    </source>
</reference>
<dbReference type="EMBL" id="JALPTH010000013">
    <property type="protein sequence ID" value="MCK8678708.1"/>
    <property type="molecule type" value="Genomic_DNA"/>
</dbReference>
<protein>
    <submittedName>
        <fullName evidence="2">Uncharacterized protein</fullName>
    </submittedName>
</protein>
<name>A0ABT0IBM0_9ACTN</name>
<feature type="transmembrane region" description="Helical" evidence="1">
    <location>
        <begin position="43"/>
        <end position="66"/>
    </location>
</feature>
<keyword evidence="1" id="KW-0812">Transmembrane</keyword>
<proteinExistence type="predicted"/>
<evidence type="ECO:0000313" key="2">
    <source>
        <dbReference type="EMBL" id="MCK8678708.1"/>
    </source>
</evidence>
<dbReference type="RefSeq" id="WP_248634355.1">
    <property type="nucleotide sequence ID" value="NZ_JALPTH010000013.1"/>
</dbReference>
<sequence length="72" mass="7998">MKKLLELVGGILLIAGVCGVIREVWPWFRLMGFTDWLIGKAGFLQGWELFAHIVIAVLGFLVLMIADGVRKA</sequence>
<evidence type="ECO:0000256" key="1">
    <source>
        <dbReference type="SAM" id="Phobius"/>
    </source>
</evidence>
<comment type="caution">
    <text evidence="2">The sequence shown here is derived from an EMBL/GenBank/DDBJ whole genome shotgun (WGS) entry which is preliminary data.</text>
</comment>
<dbReference type="Proteomes" id="UP001522868">
    <property type="component" value="Unassembled WGS sequence"/>
</dbReference>
<organism evidence="2 3">
    <name type="scientific">Streptomyces lichenis</name>
    <dbReference type="NCBI Taxonomy" id="2306967"/>
    <lineage>
        <taxon>Bacteria</taxon>
        <taxon>Bacillati</taxon>
        <taxon>Actinomycetota</taxon>
        <taxon>Actinomycetes</taxon>
        <taxon>Kitasatosporales</taxon>
        <taxon>Streptomycetaceae</taxon>
        <taxon>Streptomyces</taxon>
    </lineage>
</organism>
<keyword evidence="3" id="KW-1185">Reference proteome</keyword>